<proteinExistence type="predicted"/>
<comment type="caution">
    <text evidence="3">The sequence shown here is derived from an EMBL/GenBank/DDBJ whole genome shotgun (WGS) entry which is preliminary data.</text>
</comment>
<dbReference type="AlphaFoldDB" id="X1HYD9"/>
<feature type="region of interest" description="Disordered" evidence="1">
    <location>
        <begin position="25"/>
        <end position="54"/>
    </location>
</feature>
<dbReference type="InterPro" id="IPR003611">
    <property type="entry name" value="NUMOD3"/>
</dbReference>
<feature type="domain" description="Nuclease associated modular" evidence="2">
    <location>
        <begin position="21"/>
        <end position="37"/>
    </location>
</feature>
<feature type="domain" description="Nuclease associated modular" evidence="2">
    <location>
        <begin position="38"/>
        <end position="54"/>
    </location>
</feature>
<sequence>MPKGTYPGNKDHLRVLSQAKIGTHLSDTTKLKISESLTGRHHSEKTKKKMSLAK</sequence>
<dbReference type="EMBL" id="BARU01032835">
    <property type="protein sequence ID" value="GAH62080.1"/>
    <property type="molecule type" value="Genomic_DNA"/>
</dbReference>
<reference evidence="3" key="1">
    <citation type="journal article" date="2014" name="Front. Microbiol.">
        <title>High frequency of phylogenetically diverse reductive dehalogenase-homologous genes in deep subseafloor sedimentary metagenomes.</title>
        <authorList>
            <person name="Kawai M."/>
            <person name="Futagami T."/>
            <person name="Toyoda A."/>
            <person name="Takaki Y."/>
            <person name="Nishi S."/>
            <person name="Hori S."/>
            <person name="Arai W."/>
            <person name="Tsubouchi T."/>
            <person name="Morono Y."/>
            <person name="Uchiyama I."/>
            <person name="Ito T."/>
            <person name="Fujiyama A."/>
            <person name="Inagaki F."/>
            <person name="Takami H."/>
        </authorList>
    </citation>
    <scope>NUCLEOTIDE SEQUENCE</scope>
    <source>
        <strain evidence="3">Expedition CK06-06</strain>
    </source>
</reference>
<dbReference type="SMART" id="SM00496">
    <property type="entry name" value="IENR2"/>
    <property type="match status" value="2"/>
</dbReference>
<evidence type="ECO:0000256" key="1">
    <source>
        <dbReference type="SAM" id="MobiDB-lite"/>
    </source>
</evidence>
<feature type="non-terminal residue" evidence="3">
    <location>
        <position position="54"/>
    </location>
</feature>
<dbReference type="Pfam" id="PF07460">
    <property type="entry name" value="NUMOD3"/>
    <property type="match status" value="1"/>
</dbReference>
<gene>
    <name evidence="3" type="ORF">S03H2_51730</name>
</gene>
<organism evidence="3">
    <name type="scientific">marine sediment metagenome</name>
    <dbReference type="NCBI Taxonomy" id="412755"/>
    <lineage>
        <taxon>unclassified sequences</taxon>
        <taxon>metagenomes</taxon>
        <taxon>ecological metagenomes</taxon>
    </lineage>
</organism>
<evidence type="ECO:0000313" key="3">
    <source>
        <dbReference type="EMBL" id="GAH62080.1"/>
    </source>
</evidence>
<protein>
    <recommendedName>
        <fullName evidence="2">Nuclease associated modular domain-containing protein</fullName>
    </recommendedName>
</protein>
<feature type="compositionally biased region" description="Basic residues" evidence="1">
    <location>
        <begin position="39"/>
        <end position="54"/>
    </location>
</feature>
<accession>X1HYD9</accession>
<evidence type="ECO:0000259" key="2">
    <source>
        <dbReference type="SMART" id="SM00496"/>
    </source>
</evidence>
<dbReference type="SUPFAM" id="SSF64496">
    <property type="entry name" value="DNA-binding domain of intron-encoded endonucleases"/>
    <property type="match status" value="1"/>
</dbReference>
<name>X1HYD9_9ZZZZ</name>
<dbReference type="GO" id="GO:0003677">
    <property type="term" value="F:DNA binding"/>
    <property type="evidence" value="ECO:0007669"/>
    <property type="project" value="InterPro"/>
</dbReference>